<dbReference type="NCBIfam" id="TIGR04057">
    <property type="entry name" value="SusC_RagA_signa"/>
    <property type="match status" value="1"/>
</dbReference>
<dbReference type="InterPro" id="IPR008969">
    <property type="entry name" value="CarboxyPept-like_regulatory"/>
</dbReference>
<dbReference type="InterPro" id="IPR039426">
    <property type="entry name" value="TonB-dep_rcpt-like"/>
</dbReference>
<comment type="similarity">
    <text evidence="7">Belongs to the TonB-dependent receptor family.</text>
</comment>
<dbReference type="InterPro" id="IPR023996">
    <property type="entry name" value="TonB-dep_OMP_SusC/RagA"/>
</dbReference>
<feature type="domain" description="TonB-dependent receptor plug" evidence="8">
    <location>
        <begin position="218"/>
        <end position="318"/>
    </location>
</feature>
<keyword evidence="4 7" id="KW-0812">Transmembrane</keyword>
<evidence type="ECO:0000256" key="6">
    <source>
        <dbReference type="ARBA" id="ARBA00023237"/>
    </source>
</evidence>
<protein>
    <submittedName>
        <fullName evidence="9">SusC/RagA family TonB-linked outer membrane protein</fullName>
    </submittedName>
</protein>
<gene>
    <name evidence="9" type="ORF">ED312_23180</name>
</gene>
<dbReference type="PROSITE" id="PS52016">
    <property type="entry name" value="TONB_DEPENDENT_REC_3"/>
    <property type="match status" value="1"/>
</dbReference>
<keyword evidence="10" id="KW-1185">Reference proteome</keyword>
<accession>A0A3N0CZH1</accession>
<evidence type="ECO:0000256" key="7">
    <source>
        <dbReference type="PROSITE-ProRule" id="PRU01360"/>
    </source>
</evidence>
<dbReference type="Gene3D" id="2.60.40.1120">
    <property type="entry name" value="Carboxypeptidase-like, regulatory domain"/>
    <property type="match status" value="1"/>
</dbReference>
<dbReference type="SUPFAM" id="SSF49464">
    <property type="entry name" value="Carboxypeptidase regulatory domain-like"/>
    <property type="match status" value="1"/>
</dbReference>
<dbReference type="RefSeq" id="WP_123218400.1">
    <property type="nucleotide sequence ID" value="NZ_RJTM01000203.1"/>
</dbReference>
<dbReference type="Proteomes" id="UP000267469">
    <property type="component" value="Unassembled WGS sequence"/>
</dbReference>
<dbReference type="InterPro" id="IPR036942">
    <property type="entry name" value="Beta-barrel_TonB_sf"/>
</dbReference>
<keyword evidence="2 7" id="KW-0813">Transport</keyword>
<evidence type="ECO:0000313" key="10">
    <source>
        <dbReference type="Proteomes" id="UP000267469"/>
    </source>
</evidence>
<evidence type="ECO:0000313" key="9">
    <source>
        <dbReference type="EMBL" id="RNL68596.1"/>
    </source>
</evidence>
<proteinExistence type="inferred from homology"/>
<keyword evidence="5 7" id="KW-0472">Membrane</keyword>
<dbReference type="Gene3D" id="2.40.170.20">
    <property type="entry name" value="TonB-dependent receptor, beta-barrel domain"/>
    <property type="match status" value="1"/>
</dbReference>
<evidence type="ECO:0000259" key="8">
    <source>
        <dbReference type="Pfam" id="PF07715"/>
    </source>
</evidence>
<dbReference type="InterPro" id="IPR037066">
    <property type="entry name" value="Plug_dom_sf"/>
</dbReference>
<evidence type="ECO:0000256" key="5">
    <source>
        <dbReference type="ARBA" id="ARBA00023136"/>
    </source>
</evidence>
<evidence type="ECO:0000256" key="1">
    <source>
        <dbReference type="ARBA" id="ARBA00004571"/>
    </source>
</evidence>
<keyword evidence="6 7" id="KW-0998">Cell outer membrane</keyword>
<dbReference type="Gene3D" id="2.170.130.10">
    <property type="entry name" value="TonB-dependent receptor, plug domain"/>
    <property type="match status" value="1"/>
</dbReference>
<organism evidence="9 10">
    <name type="scientific">Sinomicrobium pectinilyticum</name>
    <dbReference type="NCBI Taxonomy" id="1084421"/>
    <lineage>
        <taxon>Bacteria</taxon>
        <taxon>Pseudomonadati</taxon>
        <taxon>Bacteroidota</taxon>
        <taxon>Flavobacteriia</taxon>
        <taxon>Flavobacteriales</taxon>
        <taxon>Flavobacteriaceae</taxon>
        <taxon>Sinomicrobium</taxon>
    </lineage>
</organism>
<dbReference type="InterPro" id="IPR012910">
    <property type="entry name" value="Plug_dom"/>
</dbReference>
<dbReference type="NCBIfam" id="TIGR04056">
    <property type="entry name" value="OMP_RagA_SusC"/>
    <property type="match status" value="1"/>
</dbReference>
<evidence type="ECO:0000256" key="2">
    <source>
        <dbReference type="ARBA" id="ARBA00022448"/>
    </source>
</evidence>
<name>A0A3N0CZH1_SINP1</name>
<dbReference type="OrthoDB" id="9768177at2"/>
<reference evidence="9 10" key="1">
    <citation type="submission" date="2018-10" db="EMBL/GenBank/DDBJ databases">
        <title>Sinomicrobium pectinilyticum sp. nov., a pectinase-producing bacterium isolated from alkaline and saline soil, and emended description of the genus Sinomicrobium.</title>
        <authorList>
            <person name="Cheng B."/>
            <person name="Li C."/>
            <person name="Lai Q."/>
            <person name="Du M."/>
            <person name="Shao Z."/>
            <person name="Xu P."/>
            <person name="Yang C."/>
        </authorList>
    </citation>
    <scope>NUCLEOTIDE SEQUENCE [LARGE SCALE GENOMIC DNA]</scope>
    <source>
        <strain evidence="9 10">5DNS001</strain>
    </source>
</reference>
<dbReference type="Pfam" id="PF07715">
    <property type="entry name" value="Plug"/>
    <property type="match status" value="1"/>
</dbReference>
<comment type="caution">
    <text evidence="9">The sequence shown here is derived from an EMBL/GenBank/DDBJ whole genome shotgun (WGS) entry which is preliminary data.</text>
</comment>
<comment type="subcellular location">
    <subcellularLocation>
        <location evidence="1 7">Cell outer membrane</location>
        <topology evidence="1 7">Multi-pass membrane protein</topology>
    </subcellularLocation>
</comment>
<dbReference type="EMBL" id="RJTM01000203">
    <property type="protein sequence ID" value="RNL68596.1"/>
    <property type="molecule type" value="Genomic_DNA"/>
</dbReference>
<dbReference type="PROSITE" id="PS51257">
    <property type="entry name" value="PROKAR_LIPOPROTEIN"/>
    <property type="match status" value="1"/>
</dbReference>
<dbReference type="SUPFAM" id="SSF56935">
    <property type="entry name" value="Porins"/>
    <property type="match status" value="1"/>
</dbReference>
<evidence type="ECO:0000256" key="3">
    <source>
        <dbReference type="ARBA" id="ARBA00022452"/>
    </source>
</evidence>
<dbReference type="AlphaFoldDB" id="A0A3N0CZH1"/>
<sequence length="1177" mass="132002">MGRLLLLAGMKNFILYCTVAFGLGCYEGFSQDARVRIDTDVVLSVKEVFHLIESQTDYEFIYRPALLEGASPVKIARGEMRTGDLLDKILAPEYFSYEFYNNTIIVREKEGISGVTTAAQTVDIRGTVTDSKGNPLPGVTVLVKGGENGVVTDFDGNYHIEFVAGGGLSFSFMGFTPREVVVEAGSSVIDVQLEESVTALEEVVLASTGYQTISRERATGAFVSVAKEQLEKPASSVAERLVGVVPGLQSTVGAYGLVNFRVRGQSSLLADAQPLVVYDGFPVEGGLESINPNDVESITVLKDAAAASIWGAKSANGVIVVTSKQSKQGKLRVSVSSFVKTSGKLDLGYVNPIATGAEVIDYEQKGFDTDLFGGGSNPLPPAMFIVYPQSLAVTAMNEARLGRITPEDRDATLARLRGLNNQKQIRDYLLETPITQQYNVAVSGGGEHIANTLSILLEDRKTFFKGDEQERVLINYKNQTDLKDWLTFDFSGMLGYEKVKTNGVDLNFIHDLQPYDMLVNADGSLTDMSYLHYYMPNMEAFVPMDKFPYPDWSYNPISEIRNRDRTLTGLNSRFQAGLTFKMLEGLMFSPRIQYELFNTRGRSYYVEESFTVRNYINTTSRWNQDYDTSPVANIPKGGFLAQSKIRVRAYSFRNQLSFDRTLGEKHNINFIAGSEISDRVREFTQNPLAYGYNEKTRTIVESLTPSDKLVDWGGNSFRIPTAHGFQYDTDRYFSLYGNLGYTFDDRYTVTGSYRTDASNLISDDPEYRYSPFWSVGLGWQLGREGFMDKREWIDRLNLRLTYGYNGNVDKSTSFLPLININAEPDLYTGENTAGISDYGNPTLRWERTRTVNWGLDFSFFGRKLYGTLDLYDRKSTDLIALQSIPSVHGTDRQKLNSATMSNRGFEISLGTVLPIKGEDIVWSGSVNYSYNNNKITELYKNFYFASELSQGVTEAYVKGYDASTLWSYRYAGMVNTGTVSAPHLLPSFYGPDNEKFSFQNLPPGDGRQYLFDQGTRVAPRTLGLISSLKVYDFDFSFIITARFGHVFRRHGFNYHPMGDGNVTHVNKRYREVLDSDPSEVVPVPVDAEGQYFMWGEFTPYLDYLTVNASHIRFREISLGYSLPKNVRAKLGVYTLRFFAQANHVGGIFFNDYGEDPEYPMGNLKPQPVFTFGLDFSF</sequence>
<dbReference type="InterPro" id="IPR023997">
    <property type="entry name" value="TonB-dep_OMP_SusC/RagA_CS"/>
</dbReference>
<keyword evidence="3 7" id="KW-1134">Transmembrane beta strand</keyword>
<dbReference type="Pfam" id="PF13715">
    <property type="entry name" value="CarbopepD_reg_2"/>
    <property type="match status" value="1"/>
</dbReference>
<dbReference type="GO" id="GO:0009279">
    <property type="term" value="C:cell outer membrane"/>
    <property type="evidence" value="ECO:0007669"/>
    <property type="project" value="UniProtKB-SubCell"/>
</dbReference>
<evidence type="ECO:0000256" key="4">
    <source>
        <dbReference type="ARBA" id="ARBA00022692"/>
    </source>
</evidence>